<dbReference type="InterPro" id="IPR036291">
    <property type="entry name" value="NAD(P)-bd_dom_sf"/>
</dbReference>
<dbReference type="AlphaFoldDB" id="A0A1H3XKE1"/>
<evidence type="ECO:0000313" key="4">
    <source>
        <dbReference type="Proteomes" id="UP000198703"/>
    </source>
</evidence>
<dbReference type="PROSITE" id="PS00061">
    <property type="entry name" value="ADH_SHORT"/>
    <property type="match status" value="1"/>
</dbReference>
<evidence type="ECO:0000256" key="1">
    <source>
        <dbReference type="ARBA" id="ARBA00006484"/>
    </source>
</evidence>
<dbReference type="STRING" id="89524.SAMN05444370_102461"/>
<dbReference type="PANTHER" id="PTHR43669">
    <property type="entry name" value="5-KETO-D-GLUCONATE 5-REDUCTASE"/>
    <property type="match status" value="1"/>
</dbReference>
<sequence length="258" mass="25724">MTRHGRLTGKIAAVTGAASGIGAATARLMAEEGAALLLADRDAEGLAALAAAWPPGAPAPLVHVCDVTDETAAEAAVARAAEAHGAGPDILVAAAGWSTGRRAGDETLADFRAVLDANLIGAFLWSRATLPGMCARGAGSIVLIGSQLATAGGVSNAAYVASKGAVAALARSMALDYAAEGVRVNVLAPGAVETPLLARSFARSGDPEAARRRCAGRHAMGRIGRPEEIARAAVFLASDDAAFTTGATLHADGGWLVA</sequence>
<dbReference type="Gene3D" id="3.40.50.720">
    <property type="entry name" value="NAD(P)-binding Rossmann-like Domain"/>
    <property type="match status" value="1"/>
</dbReference>
<dbReference type="PANTHER" id="PTHR43669:SF3">
    <property type="entry name" value="ALCOHOL DEHYDROGENASE, PUTATIVE (AFU_ORTHOLOGUE AFUA_3G03445)-RELATED"/>
    <property type="match status" value="1"/>
</dbReference>
<dbReference type="Proteomes" id="UP000198703">
    <property type="component" value="Unassembled WGS sequence"/>
</dbReference>
<dbReference type="EMBL" id="FNQM01000002">
    <property type="protein sequence ID" value="SDZ99793.1"/>
    <property type="molecule type" value="Genomic_DNA"/>
</dbReference>
<dbReference type="PRINTS" id="PR00081">
    <property type="entry name" value="GDHRDH"/>
</dbReference>
<keyword evidence="2" id="KW-0560">Oxidoreductase</keyword>
<dbReference type="CDD" id="cd05233">
    <property type="entry name" value="SDR_c"/>
    <property type="match status" value="1"/>
</dbReference>
<dbReference type="SUPFAM" id="SSF51735">
    <property type="entry name" value="NAD(P)-binding Rossmann-fold domains"/>
    <property type="match status" value="1"/>
</dbReference>
<proteinExistence type="inferred from homology"/>
<accession>A0A1H3XKE1</accession>
<organism evidence="3 4">
    <name type="scientific">Rubrimonas cliftonensis</name>
    <dbReference type="NCBI Taxonomy" id="89524"/>
    <lineage>
        <taxon>Bacteria</taxon>
        <taxon>Pseudomonadati</taxon>
        <taxon>Pseudomonadota</taxon>
        <taxon>Alphaproteobacteria</taxon>
        <taxon>Rhodobacterales</taxon>
        <taxon>Paracoccaceae</taxon>
        <taxon>Rubrimonas</taxon>
    </lineage>
</organism>
<keyword evidence="4" id="KW-1185">Reference proteome</keyword>
<comment type="similarity">
    <text evidence="1">Belongs to the short-chain dehydrogenases/reductases (SDR) family.</text>
</comment>
<evidence type="ECO:0000256" key="2">
    <source>
        <dbReference type="ARBA" id="ARBA00023002"/>
    </source>
</evidence>
<gene>
    <name evidence="3" type="ORF">SAMN05444370_102461</name>
</gene>
<dbReference type="OrthoDB" id="7568484at2"/>
<reference evidence="3 4" key="1">
    <citation type="submission" date="2016-10" db="EMBL/GenBank/DDBJ databases">
        <authorList>
            <person name="de Groot N.N."/>
        </authorList>
    </citation>
    <scope>NUCLEOTIDE SEQUENCE [LARGE SCALE GENOMIC DNA]</scope>
    <source>
        <strain evidence="3 4">DSM 15345</strain>
    </source>
</reference>
<dbReference type="RefSeq" id="WP_093249609.1">
    <property type="nucleotide sequence ID" value="NZ_FNQM01000002.1"/>
</dbReference>
<dbReference type="FunFam" id="3.40.50.720:FF:000084">
    <property type="entry name" value="Short-chain dehydrogenase reductase"/>
    <property type="match status" value="1"/>
</dbReference>
<dbReference type="Pfam" id="PF13561">
    <property type="entry name" value="adh_short_C2"/>
    <property type="match status" value="1"/>
</dbReference>
<dbReference type="InterPro" id="IPR020904">
    <property type="entry name" value="Sc_DH/Rdtase_CS"/>
</dbReference>
<protein>
    <submittedName>
        <fullName evidence="3">NADP-dependent 3-hydroxy acid dehydrogenase YdfG</fullName>
    </submittedName>
</protein>
<dbReference type="GO" id="GO:0016491">
    <property type="term" value="F:oxidoreductase activity"/>
    <property type="evidence" value="ECO:0007669"/>
    <property type="project" value="UniProtKB-KW"/>
</dbReference>
<evidence type="ECO:0000313" key="3">
    <source>
        <dbReference type="EMBL" id="SDZ99793.1"/>
    </source>
</evidence>
<name>A0A1H3XKE1_9RHOB</name>
<dbReference type="InterPro" id="IPR002347">
    <property type="entry name" value="SDR_fam"/>
</dbReference>